<evidence type="ECO:0000256" key="7">
    <source>
        <dbReference type="ARBA" id="ARBA00023180"/>
    </source>
</evidence>
<dbReference type="AlphaFoldDB" id="A0A091DAL2"/>
<evidence type="ECO:0000256" key="9">
    <source>
        <dbReference type="ARBA" id="ARBA00043266"/>
    </source>
</evidence>
<accession>A0A091DAL2</accession>
<dbReference type="InterPro" id="IPR013106">
    <property type="entry name" value="Ig_V-set"/>
</dbReference>
<evidence type="ECO:0000313" key="12">
    <source>
        <dbReference type="Proteomes" id="UP000028990"/>
    </source>
</evidence>
<evidence type="ECO:0000256" key="3">
    <source>
        <dbReference type="ARBA" id="ARBA00022729"/>
    </source>
</evidence>
<keyword evidence="7" id="KW-0325">Glycoprotein</keyword>
<evidence type="ECO:0000256" key="2">
    <source>
        <dbReference type="ARBA" id="ARBA00022475"/>
    </source>
</evidence>
<dbReference type="Pfam" id="PF07686">
    <property type="entry name" value="V-set"/>
    <property type="match status" value="1"/>
</dbReference>
<gene>
    <name evidence="11" type="ORF">H920_11075</name>
</gene>
<dbReference type="SUPFAM" id="SSF48726">
    <property type="entry name" value="Immunoglobulin"/>
    <property type="match status" value="1"/>
</dbReference>
<dbReference type="PROSITE" id="PS50835">
    <property type="entry name" value="IG_LIKE"/>
    <property type="match status" value="1"/>
</dbReference>
<dbReference type="InterPro" id="IPR036179">
    <property type="entry name" value="Ig-like_dom_sf"/>
</dbReference>
<keyword evidence="5" id="KW-0472">Membrane</keyword>
<keyword evidence="2" id="KW-1003">Cell membrane</keyword>
<dbReference type="PANTHER" id="PTHR19339:SF2">
    <property type="entry name" value="T CELL RECEPTOR ALPHA VARIABLE 22"/>
    <property type="match status" value="1"/>
</dbReference>
<organism evidence="11 12">
    <name type="scientific">Fukomys damarensis</name>
    <name type="common">Damaraland mole rat</name>
    <name type="synonym">Cryptomys damarensis</name>
    <dbReference type="NCBI Taxonomy" id="885580"/>
    <lineage>
        <taxon>Eukaryota</taxon>
        <taxon>Metazoa</taxon>
        <taxon>Chordata</taxon>
        <taxon>Craniata</taxon>
        <taxon>Vertebrata</taxon>
        <taxon>Euteleostomi</taxon>
        <taxon>Mammalia</taxon>
        <taxon>Eutheria</taxon>
        <taxon>Euarchontoglires</taxon>
        <taxon>Glires</taxon>
        <taxon>Rodentia</taxon>
        <taxon>Hystricomorpha</taxon>
        <taxon>Bathyergidae</taxon>
        <taxon>Fukomys</taxon>
    </lineage>
</organism>
<proteinExistence type="predicted"/>
<dbReference type="SMART" id="SM00406">
    <property type="entry name" value="IGv"/>
    <property type="match status" value="1"/>
</dbReference>
<dbReference type="InterPro" id="IPR013783">
    <property type="entry name" value="Ig-like_fold"/>
</dbReference>
<evidence type="ECO:0000256" key="8">
    <source>
        <dbReference type="ARBA" id="ARBA00038651"/>
    </source>
</evidence>
<keyword evidence="6" id="KW-1015">Disulfide bond</keyword>
<name>A0A091DAL2_FUKDA</name>
<dbReference type="Gene3D" id="2.60.40.10">
    <property type="entry name" value="Immunoglobulins"/>
    <property type="match status" value="1"/>
</dbReference>
<feature type="domain" description="Ig-like" evidence="10">
    <location>
        <begin position="17"/>
        <end position="123"/>
    </location>
</feature>
<keyword evidence="9" id="KW-0391">Immunity</keyword>
<evidence type="ECO:0000256" key="1">
    <source>
        <dbReference type="ARBA" id="ARBA00004236"/>
    </source>
</evidence>
<keyword evidence="12" id="KW-1185">Reference proteome</keyword>
<dbReference type="PANTHER" id="PTHR19339">
    <property type="entry name" value="T CELL RECEPTOR ALPHA VARIABLE 39"/>
    <property type="match status" value="1"/>
</dbReference>
<keyword evidence="9" id="KW-1279">T cell receptor</keyword>
<evidence type="ECO:0000259" key="10">
    <source>
        <dbReference type="PROSITE" id="PS50835"/>
    </source>
</evidence>
<evidence type="ECO:0000313" key="11">
    <source>
        <dbReference type="EMBL" id="KFO27533.1"/>
    </source>
</evidence>
<evidence type="ECO:0000256" key="6">
    <source>
        <dbReference type="ARBA" id="ARBA00023157"/>
    </source>
</evidence>
<evidence type="ECO:0000256" key="4">
    <source>
        <dbReference type="ARBA" id="ARBA00023130"/>
    </source>
</evidence>
<keyword evidence="3" id="KW-0732">Signal</keyword>
<dbReference type="GO" id="GO:0002250">
    <property type="term" value="P:adaptive immune response"/>
    <property type="evidence" value="ECO:0007669"/>
    <property type="project" value="UniProtKB-KW"/>
</dbReference>
<dbReference type="GO" id="GO:0042101">
    <property type="term" value="C:T cell receptor complex"/>
    <property type="evidence" value="ECO:0007669"/>
    <property type="project" value="UniProtKB-KW"/>
</dbReference>
<protein>
    <submittedName>
        <fullName evidence="11">Ig kappa chain V-II region FR</fullName>
    </submittedName>
</protein>
<evidence type="ECO:0000256" key="5">
    <source>
        <dbReference type="ARBA" id="ARBA00023136"/>
    </source>
</evidence>
<sequence length="123" mass="13644">MTNADATNKGTGQFKAPIFIEMNGQQVKQFPQFQHIWEGENFTTYCNSSGILVNLQWYKQKPGGRPVLLMILTKGGEGKKQERLTARYGEKRKDSSLHITATQTTDAGTYFCAVAQCSPGTCC</sequence>
<dbReference type="EMBL" id="KN122898">
    <property type="protein sequence ID" value="KFO27533.1"/>
    <property type="molecule type" value="Genomic_DNA"/>
</dbReference>
<reference evidence="11 12" key="1">
    <citation type="submission" date="2013-11" db="EMBL/GenBank/DDBJ databases">
        <title>The Damaraland mole rat (Fukomys damarensis) genome and evolution of African mole rats.</title>
        <authorList>
            <person name="Gladyshev V.N."/>
            <person name="Fang X."/>
        </authorList>
    </citation>
    <scope>NUCLEOTIDE SEQUENCE [LARGE SCALE GENOMIC DNA]</scope>
    <source>
        <tissue evidence="11">Liver</tissue>
    </source>
</reference>
<comment type="subunit">
    <text evidence="8">Alpha-beta TR is a heterodimer composed of an alpha and beta chain; disulfide-linked. The alpha-beta TR is associated with the transmembrane signaling CD3 coreceptor proteins to form the TR-CD3 (TcR or TCR). The assembly of alpha-beta TR heterodimers with CD3 occurs in the endoplasmic reticulum where a single alpha-beta TR heterodimer associates with one CD3D-CD3E heterodimer, one CD3G-CD3E heterodimer and one CD247 homodimer forming a stable octameric structure. CD3D-CD3E and CD3G-CD3E heterodimers preferentially associate with TR alpha and TR beta chains, respectively. The association of the CD247 homodimer is the last step of TcR assembly in the endoplasmic reticulum and is required for transport to the cell surface.</text>
</comment>
<dbReference type="InterPro" id="IPR007110">
    <property type="entry name" value="Ig-like_dom"/>
</dbReference>
<keyword evidence="4" id="KW-1064">Adaptive immunity</keyword>
<dbReference type="InterPro" id="IPR051896">
    <property type="entry name" value="TCR_alpha_variable"/>
</dbReference>
<comment type="subcellular location">
    <subcellularLocation>
        <location evidence="1">Cell membrane</location>
    </subcellularLocation>
</comment>
<dbReference type="Proteomes" id="UP000028990">
    <property type="component" value="Unassembled WGS sequence"/>
</dbReference>